<evidence type="ECO:0000313" key="14">
    <source>
        <dbReference type="Proteomes" id="UP001432322"/>
    </source>
</evidence>
<evidence type="ECO:0000256" key="1">
    <source>
        <dbReference type="ARBA" id="ARBA00004448"/>
    </source>
</evidence>
<name>A0AAV5VC99_9BILA</name>
<keyword evidence="14" id="KW-1185">Reference proteome</keyword>
<accession>A0AAV5VC99</accession>
<feature type="transmembrane region" description="Helical" evidence="12">
    <location>
        <begin position="27"/>
        <end position="47"/>
    </location>
</feature>
<keyword evidence="10 12" id="KW-0472">Membrane</keyword>
<keyword evidence="8 12" id="KW-1133">Transmembrane helix</keyword>
<proteinExistence type="inferred from homology"/>
<comment type="catalytic activity">
    <reaction evidence="11">
        <text>ADP(in) + ATP(out) = ADP(out) + ATP(in)</text>
        <dbReference type="Rhea" id="RHEA:34999"/>
        <dbReference type="ChEBI" id="CHEBI:30616"/>
        <dbReference type="ChEBI" id="CHEBI:456216"/>
    </reaction>
    <physiologicalReaction direction="left-to-right" evidence="11">
        <dbReference type="Rhea" id="RHEA:35000"/>
    </physiologicalReaction>
</comment>
<keyword evidence="9" id="KW-0496">Mitochondrion</keyword>
<dbReference type="Proteomes" id="UP001432322">
    <property type="component" value="Unassembled WGS sequence"/>
</dbReference>
<evidence type="ECO:0000256" key="7">
    <source>
        <dbReference type="ARBA" id="ARBA00022792"/>
    </source>
</evidence>
<keyword evidence="7" id="KW-0999">Mitochondrion inner membrane</keyword>
<evidence type="ECO:0000256" key="11">
    <source>
        <dbReference type="ARBA" id="ARBA00024143"/>
    </source>
</evidence>
<sequence length="115" mass="13442">IYRAAYFGVYDTAKYVFAKDGKKLNFFASWGIAQVITVGSGILSYPWDTERRRMIMQFDRKKLLYKNTLGCAIRIIKNKGMPTMFKIAPPRRTSDYRRYHGEGIPSEVLLKEKYD</sequence>
<dbReference type="GO" id="GO:1901029">
    <property type="term" value="P:negative regulation of mitochondrial outer membrane permeabilization involved in apoptotic signaling pathway"/>
    <property type="evidence" value="ECO:0007669"/>
    <property type="project" value="TreeGrafter"/>
</dbReference>
<feature type="non-terminal residue" evidence="13">
    <location>
        <position position="1"/>
    </location>
</feature>
<comment type="function">
    <text evidence="12">Catalyzes the exchange of ADP and ATP across the membrane.</text>
</comment>
<evidence type="ECO:0000256" key="3">
    <source>
        <dbReference type="ARBA" id="ARBA00022448"/>
    </source>
</evidence>
<dbReference type="InterPro" id="IPR018108">
    <property type="entry name" value="MCP_transmembrane"/>
</dbReference>
<evidence type="ECO:0000256" key="2">
    <source>
        <dbReference type="ARBA" id="ARBA00006375"/>
    </source>
</evidence>
<dbReference type="GO" id="GO:0005743">
    <property type="term" value="C:mitochondrial inner membrane"/>
    <property type="evidence" value="ECO:0007669"/>
    <property type="project" value="UniProtKB-SubCell"/>
</dbReference>
<evidence type="ECO:0000256" key="12">
    <source>
        <dbReference type="RuleBase" id="RU368008"/>
    </source>
</evidence>
<dbReference type="GO" id="GO:1990544">
    <property type="term" value="P:mitochondrial ATP transmembrane transport"/>
    <property type="evidence" value="ECO:0007669"/>
    <property type="project" value="InterPro"/>
</dbReference>
<evidence type="ECO:0000313" key="13">
    <source>
        <dbReference type="EMBL" id="GMT16352.1"/>
    </source>
</evidence>
<comment type="subunit">
    <text evidence="12">Monomer.</text>
</comment>
<dbReference type="EMBL" id="BTSY01000002">
    <property type="protein sequence ID" value="GMT16352.1"/>
    <property type="molecule type" value="Genomic_DNA"/>
</dbReference>
<keyword evidence="4" id="KW-0050">Antiport</keyword>
<dbReference type="PANTHER" id="PTHR45635">
    <property type="entry name" value="ADP,ATP CARRIER PROTEIN 1-RELATED-RELATED"/>
    <property type="match status" value="1"/>
</dbReference>
<gene>
    <name evidence="13" type="ORF">PFISCL1PPCAC_7649</name>
</gene>
<keyword evidence="6" id="KW-0677">Repeat</keyword>
<evidence type="ECO:0000256" key="8">
    <source>
        <dbReference type="ARBA" id="ARBA00022989"/>
    </source>
</evidence>
<keyword evidence="3 12" id="KW-0813">Transport</keyword>
<comment type="subcellular location">
    <subcellularLocation>
        <location evidence="12">Membrane</location>
        <topology evidence="12">Multi-pass membrane protein</topology>
    </subcellularLocation>
    <subcellularLocation>
        <location evidence="1">Mitochondrion inner membrane</location>
        <topology evidence="1">Multi-pass membrane protein</topology>
    </subcellularLocation>
</comment>
<comment type="caution">
    <text evidence="13">The sequence shown here is derived from an EMBL/GenBank/DDBJ whole genome shotgun (WGS) entry which is preliminary data.</text>
</comment>
<organism evidence="13 14">
    <name type="scientific">Pristionchus fissidentatus</name>
    <dbReference type="NCBI Taxonomy" id="1538716"/>
    <lineage>
        <taxon>Eukaryota</taxon>
        <taxon>Metazoa</taxon>
        <taxon>Ecdysozoa</taxon>
        <taxon>Nematoda</taxon>
        <taxon>Chromadorea</taxon>
        <taxon>Rhabditida</taxon>
        <taxon>Rhabditina</taxon>
        <taxon>Diplogasteromorpha</taxon>
        <taxon>Diplogasteroidea</taxon>
        <taxon>Neodiplogasteridae</taxon>
        <taxon>Pristionchus</taxon>
    </lineage>
</organism>
<reference evidence="13" key="1">
    <citation type="submission" date="2023-10" db="EMBL/GenBank/DDBJ databases">
        <title>Genome assembly of Pristionchus species.</title>
        <authorList>
            <person name="Yoshida K."/>
            <person name="Sommer R.J."/>
        </authorList>
    </citation>
    <scope>NUCLEOTIDE SEQUENCE</scope>
    <source>
        <strain evidence="13">RS5133</strain>
    </source>
</reference>
<evidence type="ECO:0000256" key="6">
    <source>
        <dbReference type="ARBA" id="ARBA00022737"/>
    </source>
</evidence>
<comment type="caution">
    <text evidence="12">Lacks conserved residue(s) required for the propagation of feature annotation.</text>
</comment>
<dbReference type="GO" id="GO:0005471">
    <property type="term" value="F:ATP:ADP antiporter activity"/>
    <property type="evidence" value="ECO:0007669"/>
    <property type="project" value="UniProtKB-UniRule"/>
</dbReference>
<protein>
    <recommendedName>
        <fullName evidence="12">ADP/ATP translocase</fullName>
    </recommendedName>
    <alternativeName>
        <fullName evidence="12">ADP,ATP carrier protein</fullName>
    </alternativeName>
</protein>
<evidence type="ECO:0000256" key="9">
    <source>
        <dbReference type="ARBA" id="ARBA00023128"/>
    </source>
</evidence>
<dbReference type="GO" id="GO:0140021">
    <property type="term" value="P:mitochondrial ADP transmembrane transport"/>
    <property type="evidence" value="ECO:0007669"/>
    <property type="project" value="InterPro"/>
</dbReference>
<dbReference type="SUPFAM" id="SSF103506">
    <property type="entry name" value="Mitochondrial carrier"/>
    <property type="match status" value="1"/>
</dbReference>
<dbReference type="AlphaFoldDB" id="A0AAV5VC99"/>
<dbReference type="Gene3D" id="1.50.40.10">
    <property type="entry name" value="Mitochondrial carrier domain"/>
    <property type="match status" value="1"/>
</dbReference>
<dbReference type="PANTHER" id="PTHR45635:SF14">
    <property type="entry name" value="ADP_ATP TRANSLOCASE"/>
    <property type="match status" value="1"/>
</dbReference>
<dbReference type="Pfam" id="PF00153">
    <property type="entry name" value="Mito_carr"/>
    <property type="match status" value="1"/>
</dbReference>
<keyword evidence="5 12" id="KW-0812">Transmembrane</keyword>
<evidence type="ECO:0000256" key="4">
    <source>
        <dbReference type="ARBA" id="ARBA00022449"/>
    </source>
</evidence>
<comment type="similarity">
    <text evidence="2 12">Belongs to the mitochondrial carrier (TC 2.A.29) family.</text>
</comment>
<evidence type="ECO:0000256" key="5">
    <source>
        <dbReference type="ARBA" id="ARBA00022692"/>
    </source>
</evidence>
<evidence type="ECO:0000256" key="10">
    <source>
        <dbReference type="ARBA" id="ARBA00023136"/>
    </source>
</evidence>
<dbReference type="InterPro" id="IPR002113">
    <property type="entry name" value="ADT_euk_type"/>
</dbReference>
<dbReference type="InterPro" id="IPR023395">
    <property type="entry name" value="MCP_dom_sf"/>
</dbReference>